<reference evidence="1 2" key="1">
    <citation type="submission" date="2019-03" db="EMBL/GenBank/DDBJ databases">
        <title>Genomics of glacier-inhabiting Cryobacterium strains.</title>
        <authorList>
            <person name="Liu Q."/>
            <person name="Xin Y.-H."/>
        </authorList>
    </citation>
    <scope>NUCLEOTIDE SEQUENCE [LARGE SCALE GENOMIC DNA]</scope>
    <source>
        <strain evidence="1 2">Hh4</strain>
    </source>
</reference>
<dbReference type="AlphaFoldDB" id="A0A4R9B7H7"/>
<protein>
    <submittedName>
        <fullName evidence="1">Uncharacterized protein</fullName>
    </submittedName>
</protein>
<evidence type="ECO:0000313" key="2">
    <source>
        <dbReference type="Proteomes" id="UP000298313"/>
    </source>
</evidence>
<comment type="caution">
    <text evidence="1">The sequence shown here is derived from an EMBL/GenBank/DDBJ whole genome shotgun (WGS) entry which is preliminary data.</text>
</comment>
<dbReference type="RefSeq" id="WP_134524057.1">
    <property type="nucleotide sequence ID" value="NZ_SOHH01000073.1"/>
</dbReference>
<accession>A0A4R9B7H7</accession>
<keyword evidence="2" id="KW-1185">Reference proteome</keyword>
<name>A0A4R9B7H7_9MICO</name>
<sequence length="73" mass="7760">MSRQLVESQENFGIRTGTFQIHPKRFNLMGFTVAPTTAVLVIDRQDATVHASGTSAATVADSPLSLNACPALT</sequence>
<gene>
    <name evidence="1" type="ORF">E3T48_10765</name>
</gene>
<dbReference type="EMBL" id="SOHH01000073">
    <property type="protein sequence ID" value="TFD76048.1"/>
    <property type="molecule type" value="Genomic_DNA"/>
</dbReference>
<dbReference type="Proteomes" id="UP000298313">
    <property type="component" value="Unassembled WGS sequence"/>
</dbReference>
<proteinExistence type="predicted"/>
<evidence type="ECO:0000313" key="1">
    <source>
        <dbReference type="EMBL" id="TFD76048.1"/>
    </source>
</evidence>
<organism evidence="1 2">
    <name type="scientific">Cryobacterium fucosi</name>
    <dbReference type="NCBI Taxonomy" id="1259157"/>
    <lineage>
        <taxon>Bacteria</taxon>
        <taxon>Bacillati</taxon>
        <taxon>Actinomycetota</taxon>
        <taxon>Actinomycetes</taxon>
        <taxon>Micrococcales</taxon>
        <taxon>Microbacteriaceae</taxon>
        <taxon>Cryobacterium</taxon>
    </lineage>
</organism>